<comment type="caution">
    <text evidence="5">The sequence shown here is derived from an EMBL/GenBank/DDBJ whole genome shotgun (WGS) entry which is preliminary data.</text>
</comment>
<feature type="transmembrane region" description="Helical" evidence="4">
    <location>
        <begin position="240"/>
        <end position="260"/>
    </location>
</feature>
<keyword evidence="2" id="KW-0560">Oxidoreductase</keyword>
<keyword evidence="4" id="KW-0812">Transmembrane</keyword>
<dbReference type="GO" id="GO:0046872">
    <property type="term" value="F:metal ion binding"/>
    <property type="evidence" value="ECO:0007669"/>
    <property type="project" value="UniProtKB-KW"/>
</dbReference>
<feature type="transmembrane region" description="Helical" evidence="4">
    <location>
        <begin position="212"/>
        <end position="233"/>
    </location>
</feature>
<keyword evidence="3" id="KW-0408">Iron</keyword>
<feature type="transmembrane region" description="Helical" evidence="4">
    <location>
        <begin position="101"/>
        <end position="120"/>
    </location>
</feature>
<evidence type="ECO:0000256" key="3">
    <source>
        <dbReference type="ARBA" id="ARBA00023004"/>
    </source>
</evidence>
<dbReference type="PANTHER" id="PTHR35457">
    <property type="entry name" value="HEME A SYNTHASE"/>
    <property type="match status" value="1"/>
</dbReference>
<gene>
    <name evidence="5" type="ORF">K8V15_09435</name>
</gene>
<accession>A0A921JRA7</accession>
<evidence type="ECO:0008006" key="7">
    <source>
        <dbReference type="Google" id="ProtNLM"/>
    </source>
</evidence>
<evidence type="ECO:0000256" key="1">
    <source>
        <dbReference type="ARBA" id="ARBA00022723"/>
    </source>
</evidence>
<name>A0A921JRA7_9ACTN</name>
<keyword evidence="4" id="KW-1133">Transmembrane helix</keyword>
<keyword evidence="4" id="KW-0472">Membrane</keyword>
<feature type="transmembrane region" description="Helical" evidence="4">
    <location>
        <begin position="161"/>
        <end position="183"/>
    </location>
</feature>
<dbReference type="Proteomes" id="UP000712713">
    <property type="component" value="Unassembled WGS sequence"/>
</dbReference>
<feature type="transmembrane region" description="Helical" evidence="4">
    <location>
        <begin position="70"/>
        <end position="89"/>
    </location>
</feature>
<sequence>MSAPRYAVIVYRITLVFTLLAVLGGAIVCATESGFECGNWPGCTDDAILPGGAVNELLYRNPWIEMTHRISAFGTGPFAVAAAIIGLRLKGVHPVVKIGPWVTIAGAIVAGYVGRGIVLGEVYPTWVSAADLGSALLALIAITTATVALERTPATWAPSRTGLLAWAGLAVVWIFHLVSFWAAGPMSYTRCMSWPVWMLVHADANASIGAQYARFVVAVAAAALIVAAAVGALRRGERMLAWLVLALLAAVLGFGLTILLTGTDAVGVLFSTATVALFFCLGLLAARLSFIARRTAASVARSEEFAAA</sequence>
<evidence type="ECO:0000256" key="2">
    <source>
        <dbReference type="ARBA" id="ARBA00023002"/>
    </source>
</evidence>
<dbReference type="PANTHER" id="PTHR35457:SF1">
    <property type="entry name" value="HEME A SYNTHASE"/>
    <property type="match status" value="1"/>
</dbReference>
<feature type="transmembrane region" description="Helical" evidence="4">
    <location>
        <begin position="126"/>
        <end position="149"/>
    </location>
</feature>
<reference evidence="5" key="1">
    <citation type="journal article" date="2021" name="PeerJ">
        <title>Extensive microbial diversity within the chicken gut microbiome revealed by metagenomics and culture.</title>
        <authorList>
            <person name="Gilroy R."/>
            <person name="Ravi A."/>
            <person name="Getino M."/>
            <person name="Pursley I."/>
            <person name="Horton D.L."/>
            <person name="Alikhan N.F."/>
            <person name="Baker D."/>
            <person name="Gharbi K."/>
            <person name="Hall N."/>
            <person name="Watson M."/>
            <person name="Adriaenssens E.M."/>
            <person name="Foster-Nyarko E."/>
            <person name="Jarju S."/>
            <person name="Secka A."/>
            <person name="Antonio M."/>
            <person name="Oren A."/>
            <person name="Chaudhuri R.R."/>
            <person name="La Ragione R."/>
            <person name="Hildebrand F."/>
            <person name="Pallen M.J."/>
        </authorList>
    </citation>
    <scope>NUCLEOTIDE SEQUENCE</scope>
    <source>
        <strain evidence="5">ChiGjej3B3-7470</strain>
    </source>
</reference>
<proteinExistence type="predicted"/>
<evidence type="ECO:0000313" key="6">
    <source>
        <dbReference type="Proteomes" id="UP000712713"/>
    </source>
</evidence>
<protein>
    <recommendedName>
        <fullName evidence="7">Cytochrome oxidase assembly protein</fullName>
    </recommendedName>
</protein>
<dbReference type="EMBL" id="DYZF01000241">
    <property type="protein sequence ID" value="HJE52175.1"/>
    <property type="molecule type" value="Genomic_DNA"/>
</dbReference>
<evidence type="ECO:0000256" key="4">
    <source>
        <dbReference type="SAM" id="Phobius"/>
    </source>
</evidence>
<evidence type="ECO:0000313" key="5">
    <source>
        <dbReference type="EMBL" id="HJE52175.1"/>
    </source>
</evidence>
<dbReference type="GO" id="GO:0016491">
    <property type="term" value="F:oxidoreductase activity"/>
    <property type="evidence" value="ECO:0007669"/>
    <property type="project" value="UniProtKB-KW"/>
</dbReference>
<dbReference type="AlphaFoldDB" id="A0A921JRA7"/>
<keyword evidence="1" id="KW-0479">Metal-binding</keyword>
<reference evidence="5" key="2">
    <citation type="submission" date="2021-09" db="EMBL/GenBank/DDBJ databases">
        <authorList>
            <person name="Gilroy R."/>
        </authorList>
    </citation>
    <scope>NUCLEOTIDE SEQUENCE</scope>
    <source>
        <strain evidence="5">ChiGjej3B3-7470</strain>
    </source>
</reference>
<dbReference type="InterPro" id="IPR050450">
    <property type="entry name" value="COX15/CtaA_HemeA_synthase"/>
</dbReference>
<organism evidence="5 6">
    <name type="scientific">Tessaracoccus flavescens</name>
    <dbReference type="NCBI Taxonomy" id="399497"/>
    <lineage>
        <taxon>Bacteria</taxon>
        <taxon>Bacillati</taxon>
        <taxon>Actinomycetota</taxon>
        <taxon>Actinomycetes</taxon>
        <taxon>Propionibacteriales</taxon>
        <taxon>Propionibacteriaceae</taxon>
        <taxon>Tessaracoccus</taxon>
    </lineage>
</organism>
<feature type="transmembrane region" description="Helical" evidence="4">
    <location>
        <begin position="266"/>
        <end position="286"/>
    </location>
</feature>